<dbReference type="AlphaFoldDB" id="A0A379PRC1"/>
<reference evidence="2 3" key="1">
    <citation type="submission" date="2018-06" db="EMBL/GenBank/DDBJ databases">
        <authorList>
            <consortium name="Pathogen Informatics"/>
            <person name="Doyle S."/>
        </authorList>
    </citation>
    <scope>NUCLEOTIDE SEQUENCE [LARGE SCALE GENOMIC DNA]</scope>
    <source>
        <strain evidence="2 3">NCTC13291</strain>
    </source>
</reference>
<dbReference type="EMBL" id="UGVN01000003">
    <property type="protein sequence ID" value="SUE95669.1"/>
    <property type="molecule type" value="Genomic_DNA"/>
</dbReference>
<accession>A0A379PRC1</accession>
<feature type="compositionally biased region" description="Pro residues" evidence="1">
    <location>
        <begin position="1"/>
        <end position="10"/>
    </location>
</feature>
<dbReference type="Proteomes" id="UP000254919">
    <property type="component" value="Unassembled WGS sequence"/>
</dbReference>
<dbReference type="RefSeq" id="WP_037251361.1">
    <property type="nucleotide sequence ID" value="NZ_CBCSHT010000200.1"/>
</dbReference>
<proteinExistence type="predicted"/>
<gene>
    <name evidence="2" type="ORF">NCTC13291_04557</name>
</gene>
<evidence type="ECO:0000313" key="3">
    <source>
        <dbReference type="Proteomes" id="UP000254919"/>
    </source>
</evidence>
<protein>
    <submittedName>
        <fullName evidence="2">Uncharacterized protein</fullName>
    </submittedName>
</protein>
<name>A0A379PRC1_9PROT</name>
<organism evidence="2 3">
    <name type="scientific">Roseomonas mucosa</name>
    <dbReference type="NCBI Taxonomy" id="207340"/>
    <lineage>
        <taxon>Bacteria</taxon>
        <taxon>Pseudomonadati</taxon>
        <taxon>Pseudomonadota</taxon>
        <taxon>Alphaproteobacteria</taxon>
        <taxon>Acetobacterales</taxon>
        <taxon>Roseomonadaceae</taxon>
        <taxon>Roseomonas</taxon>
    </lineage>
</organism>
<dbReference type="GeneID" id="99631743"/>
<feature type="region of interest" description="Disordered" evidence="1">
    <location>
        <begin position="1"/>
        <end position="28"/>
    </location>
</feature>
<evidence type="ECO:0000256" key="1">
    <source>
        <dbReference type="SAM" id="MobiDB-lite"/>
    </source>
</evidence>
<sequence length="80" mass="9254">MDPVQRPPYRPFCDTPADQPDERRKGHISQDPFEHFCEECGAWGSFGFRIDSDPAHPGVWYCGQHRRVGEERLARVRRGG</sequence>
<evidence type="ECO:0000313" key="2">
    <source>
        <dbReference type="EMBL" id="SUE95669.1"/>
    </source>
</evidence>